<accession>A0A173ZRE2</accession>
<sequence length="289" mass="31601">MVTAECHAHIFMDGVDYKKAAAAHENGPREDLIREHLAAYQKAGISYVRDGGDPYGAGVLARSLAPEYGITYRTPVFAIHRAGRYGKIVGRAFSDWKEYCALVREVRRAGGDFIKIMTTGILDFATKGHVTSEPLSREEVFAMTAAAHDAGLSVMAHVNGAQAVMDAAEAGVDSVEHGNFQNEESICCMAEHATIWVPTIVTVSNLLENGRYPAETLAWIFETQKKGLQLAFEKDVVLAAGSDAGAYGVLHGKGIREEERVMRKILGAENGQELEKRLAFGEKKLREKF</sequence>
<protein>
    <recommendedName>
        <fullName evidence="1">Amidohydrolase-related domain-containing protein</fullName>
    </recommendedName>
</protein>
<proteinExistence type="predicted"/>
<reference evidence="2 3" key="1">
    <citation type="submission" date="2015-09" db="EMBL/GenBank/DDBJ databases">
        <authorList>
            <consortium name="Pathogen Informatics"/>
        </authorList>
    </citation>
    <scope>NUCLEOTIDE SEQUENCE [LARGE SCALE GENOMIC DNA]</scope>
    <source>
        <strain evidence="2 3">2789STDY5608849</strain>
    </source>
</reference>
<dbReference type="Gene3D" id="3.20.20.140">
    <property type="entry name" value="Metal-dependent hydrolases"/>
    <property type="match status" value="1"/>
</dbReference>
<dbReference type="AlphaFoldDB" id="A0A173ZRE2"/>
<dbReference type="PANTHER" id="PTHR43135:SF3">
    <property type="entry name" value="ALPHA-D-RIBOSE 1-METHYLPHOSPHONATE 5-TRIPHOSPHATE DIPHOSPHATASE"/>
    <property type="match status" value="1"/>
</dbReference>
<organism evidence="2 3">
    <name type="scientific">Fusicatenibacter saccharivorans</name>
    <dbReference type="NCBI Taxonomy" id="1150298"/>
    <lineage>
        <taxon>Bacteria</taxon>
        <taxon>Bacillati</taxon>
        <taxon>Bacillota</taxon>
        <taxon>Clostridia</taxon>
        <taxon>Lachnospirales</taxon>
        <taxon>Lachnospiraceae</taxon>
        <taxon>Fusicatenibacter</taxon>
    </lineage>
</organism>
<evidence type="ECO:0000313" key="3">
    <source>
        <dbReference type="Proteomes" id="UP000095706"/>
    </source>
</evidence>
<evidence type="ECO:0000259" key="1">
    <source>
        <dbReference type="Pfam" id="PF01979"/>
    </source>
</evidence>
<dbReference type="SUPFAM" id="SSF51556">
    <property type="entry name" value="Metallo-dependent hydrolases"/>
    <property type="match status" value="1"/>
</dbReference>
<dbReference type="Proteomes" id="UP000095706">
    <property type="component" value="Unassembled WGS sequence"/>
</dbReference>
<dbReference type="GO" id="GO:0016787">
    <property type="term" value="F:hydrolase activity"/>
    <property type="evidence" value="ECO:0007669"/>
    <property type="project" value="InterPro"/>
</dbReference>
<evidence type="ECO:0000313" key="2">
    <source>
        <dbReference type="EMBL" id="CUN78373.1"/>
    </source>
</evidence>
<dbReference type="RefSeq" id="WP_055226431.1">
    <property type="nucleotide sequence ID" value="NZ_CYYV01000003.1"/>
</dbReference>
<dbReference type="Pfam" id="PF01979">
    <property type="entry name" value="Amidohydro_1"/>
    <property type="match status" value="1"/>
</dbReference>
<gene>
    <name evidence="2" type="ORF">ERS852406_00675</name>
</gene>
<dbReference type="InterPro" id="IPR006680">
    <property type="entry name" value="Amidohydro-rel"/>
</dbReference>
<dbReference type="PANTHER" id="PTHR43135">
    <property type="entry name" value="ALPHA-D-RIBOSE 1-METHYLPHOSPHONATE 5-TRIPHOSPHATE DIPHOSPHATASE"/>
    <property type="match status" value="1"/>
</dbReference>
<feature type="domain" description="Amidohydrolase-related" evidence="1">
    <location>
        <begin position="31"/>
        <end position="203"/>
    </location>
</feature>
<dbReference type="InterPro" id="IPR051781">
    <property type="entry name" value="Metallo-dep_Hydrolase"/>
</dbReference>
<name>A0A173ZRE2_9FIRM</name>
<dbReference type="InterPro" id="IPR032466">
    <property type="entry name" value="Metal_Hydrolase"/>
</dbReference>
<dbReference type="EMBL" id="CYYV01000003">
    <property type="protein sequence ID" value="CUN78373.1"/>
    <property type="molecule type" value="Genomic_DNA"/>
</dbReference>